<evidence type="ECO:0000256" key="5">
    <source>
        <dbReference type="ARBA" id="ARBA00022989"/>
    </source>
</evidence>
<keyword evidence="5 8" id="KW-1133">Transmembrane helix</keyword>
<sequence>MLDNDNDVPDLHARLASTARSRRAGRLKSSETISVSVGALAALVHLGALDTATRHVREIQWLVQLTMVWLCVSRLIRFVDNFRPAEVFRDILNARLPVPAIWLVGTVVIKVAGSSGHGVGLYWSEIAVGTAAVVTLLSALRRLAAETHNSAVLLAGSFLVVISIGTAALKLPACRASDENGNAQPAAEWDVALFTATSASCVTGLIVKPTGSYWSPTGHAVILCLFQIGGLGILTFGAFLAVLSGRRGLQFREARTLREMLDADSVQRSRRLLLTILLFTLVVEAVGAASLLSLWPELPLLQRIWHAVFHSVSAFCNAGFSLRDDGFQGWGTRWPVWGPVTMLIILGGLGFSVVHDLWVWCWQHSRRQKATPLFRRIGMRPRLSLHSKLVLWSTVVLLAGGAVCWFVLESIPAEAGGSVSARVADAWFQSVTFRTAGFNTVDHAAMQPATKLMAIFLMFVGAAPGSTGGGVKTVVFAITMLNIWAVFRGRDHVEIFGRSIPANQVSRSLSMIAVGTFIVLGTTALLTIFEREPDRFLDHMYEATSAFGTVGVSAGVTYGLSTPSRLLICVVMFLGRVGPITLLLAMASPGESTRYSYPEERVSLG</sequence>
<dbReference type="GO" id="GO:0008324">
    <property type="term" value="F:monoatomic cation transmembrane transporter activity"/>
    <property type="evidence" value="ECO:0007669"/>
    <property type="project" value="InterPro"/>
</dbReference>
<reference evidence="9 10" key="1">
    <citation type="journal article" date="2016" name="Front. Microbiol.">
        <title>Fuerstia marisgermanicae gen. nov., sp. nov., an Unusual Member of the Phylum Planctomycetes from the German Wadden Sea.</title>
        <authorList>
            <person name="Kohn T."/>
            <person name="Heuer A."/>
            <person name="Jogler M."/>
            <person name="Vollmers J."/>
            <person name="Boedeker C."/>
            <person name="Bunk B."/>
            <person name="Rast P."/>
            <person name="Borchert D."/>
            <person name="Glockner I."/>
            <person name="Freese H.M."/>
            <person name="Klenk H.P."/>
            <person name="Overmann J."/>
            <person name="Kaster A.K."/>
            <person name="Rohde M."/>
            <person name="Wiegand S."/>
            <person name="Jogler C."/>
        </authorList>
    </citation>
    <scope>NUCLEOTIDE SEQUENCE [LARGE SCALE GENOMIC DNA]</scope>
    <source>
        <strain evidence="9 10">NH11</strain>
    </source>
</reference>
<dbReference type="GO" id="GO:0030001">
    <property type="term" value="P:metal ion transport"/>
    <property type="evidence" value="ECO:0007669"/>
    <property type="project" value="UniProtKB-ARBA"/>
</dbReference>
<gene>
    <name evidence="9" type="primary">ktrB</name>
    <name evidence="9" type="ORF">Fuma_06704</name>
</gene>
<keyword evidence="7 8" id="KW-0472">Membrane</keyword>
<evidence type="ECO:0000256" key="6">
    <source>
        <dbReference type="ARBA" id="ARBA00023065"/>
    </source>
</evidence>
<keyword evidence="10" id="KW-1185">Reference proteome</keyword>
<dbReference type="RefSeq" id="WP_083732506.1">
    <property type="nucleotide sequence ID" value="NZ_CP017641.1"/>
</dbReference>
<proteinExistence type="predicted"/>
<dbReference type="Pfam" id="PF02386">
    <property type="entry name" value="TrkH"/>
    <property type="match status" value="1"/>
</dbReference>
<evidence type="ECO:0000256" key="7">
    <source>
        <dbReference type="ARBA" id="ARBA00023136"/>
    </source>
</evidence>
<evidence type="ECO:0000313" key="9">
    <source>
        <dbReference type="EMBL" id="APZ97026.1"/>
    </source>
</evidence>
<organism evidence="9 10">
    <name type="scientific">Fuerstiella marisgermanici</name>
    <dbReference type="NCBI Taxonomy" id="1891926"/>
    <lineage>
        <taxon>Bacteria</taxon>
        <taxon>Pseudomonadati</taxon>
        <taxon>Planctomycetota</taxon>
        <taxon>Planctomycetia</taxon>
        <taxon>Planctomycetales</taxon>
        <taxon>Planctomycetaceae</taxon>
        <taxon>Fuerstiella</taxon>
    </lineage>
</organism>
<dbReference type="PANTHER" id="PTHR32024">
    <property type="entry name" value="TRK SYSTEM POTASSIUM UPTAKE PROTEIN TRKG-RELATED"/>
    <property type="match status" value="1"/>
</dbReference>
<feature type="transmembrane region" description="Helical" evidence="8">
    <location>
        <begin position="454"/>
        <end position="487"/>
    </location>
</feature>
<name>A0A1P8WSK1_9PLAN</name>
<dbReference type="InterPro" id="IPR003445">
    <property type="entry name" value="Cat_transpt"/>
</dbReference>
<feature type="transmembrane region" description="Helical" evidence="8">
    <location>
        <begin position="32"/>
        <end position="49"/>
    </location>
</feature>
<feature type="transmembrane region" description="Helical" evidence="8">
    <location>
        <begin position="567"/>
        <end position="587"/>
    </location>
</feature>
<comment type="subcellular location">
    <subcellularLocation>
        <location evidence="1">Cell membrane</location>
        <topology evidence="1">Multi-pass membrane protein</topology>
    </subcellularLocation>
</comment>
<feature type="transmembrane region" description="Helical" evidence="8">
    <location>
        <begin position="121"/>
        <end position="140"/>
    </location>
</feature>
<keyword evidence="2" id="KW-0813">Transport</keyword>
<evidence type="ECO:0000256" key="4">
    <source>
        <dbReference type="ARBA" id="ARBA00022692"/>
    </source>
</evidence>
<dbReference type="OrthoDB" id="9810952at2"/>
<dbReference type="EMBL" id="CP017641">
    <property type="protein sequence ID" value="APZ97026.1"/>
    <property type="molecule type" value="Genomic_DNA"/>
</dbReference>
<feature type="transmembrane region" description="Helical" evidence="8">
    <location>
        <begin position="152"/>
        <end position="171"/>
    </location>
</feature>
<dbReference type="PANTHER" id="PTHR32024:SF1">
    <property type="entry name" value="KTR SYSTEM POTASSIUM UPTAKE PROTEIN B"/>
    <property type="match status" value="1"/>
</dbReference>
<accession>A0A1P8WSK1</accession>
<dbReference type="AlphaFoldDB" id="A0A1P8WSK1"/>
<protein>
    <submittedName>
        <fullName evidence="9">Ktr system potassium uptake protein B</fullName>
    </submittedName>
</protein>
<evidence type="ECO:0000256" key="1">
    <source>
        <dbReference type="ARBA" id="ARBA00004651"/>
    </source>
</evidence>
<evidence type="ECO:0000256" key="8">
    <source>
        <dbReference type="SAM" id="Phobius"/>
    </source>
</evidence>
<keyword evidence="6" id="KW-0406">Ion transport</keyword>
<feature type="transmembrane region" description="Helical" evidence="8">
    <location>
        <begin position="508"/>
        <end position="529"/>
    </location>
</feature>
<evidence type="ECO:0000256" key="3">
    <source>
        <dbReference type="ARBA" id="ARBA00022475"/>
    </source>
</evidence>
<dbReference type="Proteomes" id="UP000187735">
    <property type="component" value="Chromosome"/>
</dbReference>
<feature type="transmembrane region" description="Helical" evidence="8">
    <location>
        <begin position="91"/>
        <end position="109"/>
    </location>
</feature>
<feature type="transmembrane region" description="Helical" evidence="8">
    <location>
        <begin position="541"/>
        <end position="560"/>
    </location>
</feature>
<dbReference type="GO" id="GO:0005886">
    <property type="term" value="C:plasma membrane"/>
    <property type="evidence" value="ECO:0007669"/>
    <property type="project" value="UniProtKB-SubCell"/>
</dbReference>
<feature type="transmembrane region" description="Helical" evidence="8">
    <location>
        <begin position="272"/>
        <end position="295"/>
    </location>
</feature>
<evidence type="ECO:0000313" key="10">
    <source>
        <dbReference type="Proteomes" id="UP000187735"/>
    </source>
</evidence>
<feature type="transmembrane region" description="Helical" evidence="8">
    <location>
        <begin position="61"/>
        <end position="79"/>
    </location>
</feature>
<feature type="transmembrane region" description="Helical" evidence="8">
    <location>
        <begin position="220"/>
        <end position="243"/>
    </location>
</feature>
<feature type="transmembrane region" description="Helical" evidence="8">
    <location>
        <begin position="389"/>
        <end position="408"/>
    </location>
</feature>
<dbReference type="KEGG" id="fmr:Fuma_06704"/>
<keyword evidence="3" id="KW-1003">Cell membrane</keyword>
<keyword evidence="4 8" id="KW-0812">Transmembrane</keyword>
<evidence type="ECO:0000256" key="2">
    <source>
        <dbReference type="ARBA" id="ARBA00022448"/>
    </source>
</evidence>
<feature type="transmembrane region" description="Helical" evidence="8">
    <location>
        <begin position="336"/>
        <end position="359"/>
    </location>
</feature>
<dbReference type="STRING" id="1891926.Fuma_06704"/>